<evidence type="ECO:0000313" key="2">
    <source>
        <dbReference type="EMBL" id="KAH7071593.1"/>
    </source>
</evidence>
<evidence type="ECO:0000313" key="3">
    <source>
        <dbReference type="Proteomes" id="UP000813461"/>
    </source>
</evidence>
<dbReference type="EMBL" id="JAGMVJ010000024">
    <property type="protein sequence ID" value="KAH7071593.1"/>
    <property type="molecule type" value="Genomic_DNA"/>
</dbReference>
<dbReference type="Proteomes" id="UP000813461">
    <property type="component" value="Unassembled WGS sequence"/>
</dbReference>
<comment type="caution">
    <text evidence="2">The sequence shown here is derived from an EMBL/GenBank/DDBJ whole genome shotgun (WGS) entry which is preliminary data.</text>
</comment>
<accession>A0A8K0VSP2</accession>
<reference evidence="2" key="1">
    <citation type="journal article" date="2021" name="Nat. Commun.">
        <title>Genetic determinants of endophytism in the Arabidopsis root mycobiome.</title>
        <authorList>
            <person name="Mesny F."/>
            <person name="Miyauchi S."/>
            <person name="Thiergart T."/>
            <person name="Pickel B."/>
            <person name="Atanasova L."/>
            <person name="Karlsson M."/>
            <person name="Huettel B."/>
            <person name="Barry K.W."/>
            <person name="Haridas S."/>
            <person name="Chen C."/>
            <person name="Bauer D."/>
            <person name="Andreopoulos W."/>
            <person name="Pangilinan J."/>
            <person name="LaButti K."/>
            <person name="Riley R."/>
            <person name="Lipzen A."/>
            <person name="Clum A."/>
            <person name="Drula E."/>
            <person name="Henrissat B."/>
            <person name="Kohler A."/>
            <person name="Grigoriev I.V."/>
            <person name="Martin F.M."/>
            <person name="Hacquard S."/>
        </authorList>
    </citation>
    <scope>NUCLEOTIDE SEQUENCE</scope>
    <source>
        <strain evidence="2">MPI-SDFR-AT-0120</strain>
    </source>
</reference>
<evidence type="ECO:0000256" key="1">
    <source>
        <dbReference type="SAM" id="SignalP"/>
    </source>
</evidence>
<feature type="chain" id="PRO_5035455997" evidence="1">
    <location>
        <begin position="21"/>
        <end position="128"/>
    </location>
</feature>
<keyword evidence="1" id="KW-0732">Signal</keyword>
<feature type="signal peptide" evidence="1">
    <location>
        <begin position="1"/>
        <end position="20"/>
    </location>
</feature>
<sequence>MPPPSHILPIFLTLVVLVTATPLPLIQSPSANPETHIYICANAPFAAPCTNLHVPVSECIDIPDDFAGKISSAGPDEGTFCTLYSDKACHGDALPFTNPGIRELRRYGYEDVARSVRCDFITGWKSHP</sequence>
<proteinExistence type="predicted"/>
<dbReference type="OrthoDB" id="2910287at2759"/>
<gene>
    <name evidence="2" type="ORF">FB567DRAFT_612186</name>
</gene>
<keyword evidence="3" id="KW-1185">Reference proteome</keyword>
<protein>
    <submittedName>
        <fullName evidence="2">Uncharacterized protein</fullName>
    </submittedName>
</protein>
<dbReference type="AlphaFoldDB" id="A0A8K0VSP2"/>
<organism evidence="2 3">
    <name type="scientific">Paraphoma chrysanthemicola</name>
    <dbReference type="NCBI Taxonomy" id="798071"/>
    <lineage>
        <taxon>Eukaryota</taxon>
        <taxon>Fungi</taxon>
        <taxon>Dikarya</taxon>
        <taxon>Ascomycota</taxon>
        <taxon>Pezizomycotina</taxon>
        <taxon>Dothideomycetes</taxon>
        <taxon>Pleosporomycetidae</taxon>
        <taxon>Pleosporales</taxon>
        <taxon>Pleosporineae</taxon>
        <taxon>Phaeosphaeriaceae</taxon>
        <taxon>Paraphoma</taxon>
    </lineage>
</organism>
<name>A0A8K0VSP2_9PLEO</name>